<feature type="domain" description="SLC26A/SulP transporter" evidence="6">
    <location>
        <begin position="15"/>
        <end position="72"/>
    </location>
</feature>
<dbReference type="AlphaFoldDB" id="Q4S7X5"/>
<keyword evidence="2 5" id="KW-0812">Transmembrane</keyword>
<dbReference type="EMBL" id="CAAE01014710">
    <property type="protein sequence ID" value="CAG03257.1"/>
    <property type="molecule type" value="Genomic_DNA"/>
</dbReference>
<evidence type="ECO:0000256" key="5">
    <source>
        <dbReference type="SAM" id="Phobius"/>
    </source>
</evidence>
<gene>
    <name evidence="7" type="ORF">GSTENG00022594001</name>
</gene>
<accession>Q4S7X5</accession>
<evidence type="ECO:0000256" key="3">
    <source>
        <dbReference type="ARBA" id="ARBA00022989"/>
    </source>
</evidence>
<dbReference type="Pfam" id="PF00916">
    <property type="entry name" value="Sulfate_transp"/>
    <property type="match status" value="1"/>
</dbReference>
<evidence type="ECO:0000259" key="6">
    <source>
        <dbReference type="Pfam" id="PF00916"/>
    </source>
</evidence>
<keyword evidence="4 5" id="KW-0472">Membrane</keyword>
<keyword evidence="3 5" id="KW-1133">Transmembrane helix</keyword>
<feature type="transmembrane region" description="Helical" evidence="5">
    <location>
        <begin position="21"/>
        <end position="38"/>
    </location>
</feature>
<evidence type="ECO:0000313" key="7">
    <source>
        <dbReference type="EMBL" id="CAG03257.1"/>
    </source>
</evidence>
<sequence length="73" mass="8046">MMSGAWLITLSEAEKTSVAGALSAIVILFITLWIGVLFEDLPKAVLAAIIYVNLHGMMKQFLDIPALWRTNKV</sequence>
<dbReference type="InterPro" id="IPR001902">
    <property type="entry name" value="SLC26A/SulP_fam"/>
</dbReference>
<reference evidence="7" key="2">
    <citation type="submission" date="2004-02" db="EMBL/GenBank/DDBJ databases">
        <authorList>
            <consortium name="Genoscope"/>
            <consortium name="Whitehead Institute Centre for Genome Research"/>
        </authorList>
    </citation>
    <scope>NUCLEOTIDE SEQUENCE</scope>
</reference>
<comment type="caution">
    <text evidence="7">The sequence shown here is derived from an EMBL/GenBank/DDBJ whole genome shotgun (WGS) entry which is preliminary data.</text>
</comment>
<proteinExistence type="predicted"/>
<protein>
    <submittedName>
        <fullName evidence="7">(spotted green pufferfish) hypothetical protein</fullName>
    </submittedName>
</protein>
<name>Q4S7X5_TETNG</name>
<comment type="subcellular location">
    <subcellularLocation>
        <location evidence="1">Membrane</location>
        <topology evidence="1">Multi-pass membrane protein</topology>
    </subcellularLocation>
</comment>
<evidence type="ECO:0000256" key="1">
    <source>
        <dbReference type="ARBA" id="ARBA00004141"/>
    </source>
</evidence>
<dbReference type="OrthoDB" id="288203at2759"/>
<dbReference type="GO" id="GO:0055085">
    <property type="term" value="P:transmembrane transport"/>
    <property type="evidence" value="ECO:0007669"/>
    <property type="project" value="InterPro"/>
</dbReference>
<dbReference type="InterPro" id="IPR011547">
    <property type="entry name" value="SLC26A/SulP_dom"/>
</dbReference>
<evidence type="ECO:0000256" key="4">
    <source>
        <dbReference type="ARBA" id="ARBA00023136"/>
    </source>
</evidence>
<organism evidence="7">
    <name type="scientific">Tetraodon nigroviridis</name>
    <name type="common">Spotted green pufferfish</name>
    <name type="synonym">Chelonodon nigroviridis</name>
    <dbReference type="NCBI Taxonomy" id="99883"/>
    <lineage>
        <taxon>Eukaryota</taxon>
        <taxon>Metazoa</taxon>
        <taxon>Chordata</taxon>
        <taxon>Craniata</taxon>
        <taxon>Vertebrata</taxon>
        <taxon>Euteleostomi</taxon>
        <taxon>Actinopterygii</taxon>
        <taxon>Neopterygii</taxon>
        <taxon>Teleostei</taxon>
        <taxon>Neoteleostei</taxon>
        <taxon>Acanthomorphata</taxon>
        <taxon>Eupercaria</taxon>
        <taxon>Tetraodontiformes</taxon>
        <taxon>Tetradontoidea</taxon>
        <taxon>Tetraodontidae</taxon>
        <taxon>Tetraodon</taxon>
    </lineage>
</organism>
<evidence type="ECO:0000256" key="2">
    <source>
        <dbReference type="ARBA" id="ARBA00022692"/>
    </source>
</evidence>
<reference evidence="7" key="1">
    <citation type="journal article" date="2004" name="Nature">
        <title>Genome duplication in the teleost fish Tetraodon nigroviridis reveals the early vertebrate proto-karyotype.</title>
        <authorList>
            <person name="Jaillon O."/>
            <person name="Aury J.-M."/>
            <person name="Brunet F."/>
            <person name="Petit J.-L."/>
            <person name="Stange-Thomann N."/>
            <person name="Mauceli E."/>
            <person name="Bouneau L."/>
            <person name="Fischer C."/>
            <person name="Ozouf-Costaz C."/>
            <person name="Bernot A."/>
            <person name="Nicaud S."/>
            <person name="Jaffe D."/>
            <person name="Fisher S."/>
            <person name="Lutfalla G."/>
            <person name="Dossat C."/>
            <person name="Segurens B."/>
            <person name="Dasilva C."/>
            <person name="Salanoubat M."/>
            <person name="Levy M."/>
            <person name="Boudet N."/>
            <person name="Castellano S."/>
            <person name="Anthouard V."/>
            <person name="Jubin C."/>
            <person name="Castelli V."/>
            <person name="Katinka M."/>
            <person name="Vacherie B."/>
            <person name="Biemont C."/>
            <person name="Skalli Z."/>
            <person name="Cattolico L."/>
            <person name="Poulain J."/>
            <person name="De Berardinis V."/>
            <person name="Cruaud C."/>
            <person name="Duprat S."/>
            <person name="Brottier P."/>
            <person name="Coutanceau J.-P."/>
            <person name="Gouzy J."/>
            <person name="Parra G."/>
            <person name="Lardier G."/>
            <person name="Chapple C."/>
            <person name="McKernan K.J."/>
            <person name="McEwan P."/>
            <person name="Bosak S."/>
            <person name="Kellis M."/>
            <person name="Volff J.-N."/>
            <person name="Guigo R."/>
            <person name="Zody M.C."/>
            <person name="Mesirov J."/>
            <person name="Lindblad-Toh K."/>
            <person name="Birren B."/>
            <person name="Nusbaum C."/>
            <person name="Kahn D."/>
            <person name="Robinson-Rechavi M."/>
            <person name="Laudet V."/>
            <person name="Schachter V."/>
            <person name="Quetier F."/>
            <person name="Saurin W."/>
            <person name="Scarpelli C."/>
            <person name="Wincker P."/>
            <person name="Lander E.S."/>
            <person name="Weissenbach J."/>
            <person name="Roest Crollius H."/>
        </authorList>
    </citation>
    <scope>NUCLEOTIDE SEQUENCE [LARGE SCALE GENOMIC DNA]</scope>
</reference>
<feature type="non-terminal residue" evidence="7">
    <location>
        <position position="1"/>
    </location>
</feature>
<dbReference type="KEGG" id="tng:GSTEN00022594G001"/>
<dbReference type="PANTHER" id="PTHR11814">
    <property type="entry name" value="SULFATE TRANSPORTER"/>
    <property type="match status" value="1"/>
</dbReference>
<dbReference type="GO" id="GO:0016020">
    <property type="term" value="C:membrane"/>
    <property type="evidence" value="ECO:0007669"/>
    <property type="project" value="UniProtKB-SubCell"/>
</dbReference>